<dbReference type="AlphaFoldDB" id="A0A835XUK1"/>
<evidence type="ECO:0000313" key="3">
    <source>
        <dbReference type="EMBL" id="KAG2489278.1"/>
    </source>
</evidence>
<feature type="region of interest" description="Disordered" evidence="1">
    <location>
        <begin position="479"/>
        <end position="501"/>
    </location>
</feature>
<dbReference type="GO" id="GO:0005783">
    <property type="term" value="C:endoplasmic reticulum"/>
    <property type="evidence" value="ECO:0007669"/>
    <property type="project" value="TreeGrafter"/>
</dbReference>
<comment type="caution">
    <text evidence="3">The sequence shown here is derived from an EMBL/GenBank/DDBJ whole genome shotgun (WGS) entry which is preliminary data.</text>
</comment>
<accession>A0A835XUK1</accession>
<feature type="compositionally biased region" description="Gly residues" evidence="1">
    <location>
        <begin position="641"/>
        <end position="654"/>
    </location>
</feature>
<sequence>MSVCNVQFRVIGGHELPKTDLFSQIDPYVIVSFNDERLGRTASRDNDPNPVWNEDFYFEAEEDDQALYGSVLLELYDEEVTVDAYVACARLDLSCLDPEAWTEPLDLGLEWRGDKKGAKWAKTARNARLTVQVVAVGKAFSSWAEELAELEAEGGARVDPRGRAFLLPVPDTGERLWAGMRFGARATHLLLADTAPGGGGGEEDDGYGGGGGPAGGVAYELAYSGAPSLRLERLTYRRPVKLMGLKVWSECRATNVPLDANLNKVRILERERRLVDTLEPAEVLAAQGFMIGMPFLTAVKEMGKRSGVHVDSAAQALWIRMDPGQPQPSQLLQLDYAAPAPAALEAEAPLRPSASGLPPDGPGKKGSRRGDAGGSSFSAVGSGGGPALRVWSTTSELNRGYELGWFGGGGGGRGGAAPLVSVAEAWKRPQRVVGGAYQVVHTLELRGAFEGETLNEVGLGCYEQARPLRTWRLGRVLRGPPPEEEELPEEPPPARGGGGWGGAGGGLAKLFECLPCLGPGPGPREEAYVVAEGWGREEGGGGERGYRAQGAGSGNSRGARGGGRGAVGEAKGARRSGDYGGGGGSYGRKDGGYGSGYGSGYGARSGNGRGGPSSIASSSAGPGAGGQLGRYGTPRARRGAGGRGGGGGAGGGPGQEPVDPGAGLRRGLQQSGGWK</sequence>
<feature type="domain" description="C2" evidence="2">
    <location>
        <begin position="1"/>
        <end position="106"/>
    </location>
</feature>
<gene>
    <name evidence="3" type="ORF">HYH03_012298</name>
</gene>
<dbReference type="InterPro" id="IPR035892">
    <property type="entry name" value="C2_domain_sf"/>
</dbReference>
<dbReference type="SUPFAM" id="SSF49562">
    <property type="entry name" value="C2 domain (Calcium/lipid-binding domain, CaLB)"/>
    <property type="match status" value="1"/>
</dbReference>
<dbReference type="SMART" id="SM00239">
    <property type="entry name" value="C2"/>
    <property type="match status" value="1"/>
</dbReference>
<feature type="region of interest" description="Disordered" evidence="1">
    <location>
        <begin position="536"/>
        <end position="675"/>
    </location>
</feature>
<feature type="compositionally biased region" description="Gly residues" evidence="1">
    <location>
        <begin position="551"/>
        <end position="566"/>
    </location>
</feature>
<feature type="compositionally biased region" description="Gly residues" evidence="1">
    <location>
        <begin position="578"/>
        <end position="611"/>
    </location>
</feature>
<dbReference type="OrthoDB" id="419768at2759"/>
<dbReference type="Proteomes" id="UP000612055">
    <property type="component" value="Unassembled WGS sequence"/>
</dbReference>
<dbReference type="PROSITE" id="PS50004">
    <property type="entry name" value="C2"/>
    <property type="match status" value="1"/>
</dbReference>
<evidence type="ECO:0000313" key="4">
    <source>
        <dbReference type="Proteomes" id="UP000612055"/>
    </source>
</evidence>
<dbReference type="CDD" id="cd00030">
    <property type="entry name" value="C2"/>
    <property type="match status" value="1"/>
</dbReference>
<dbReference type="Pfam" id="PF00168">
    <property type="entry name" value="C2"/>
    <property type="match status" value="1"/>
</dbReference>
<dbReference type="InterPro" id="IPR000008">
    <property type="entry name" value="C2_dom"/>
</dbReference>
<dbReference type="InterPro" id="IPR045050">
    <property type="entry name" value="Synaptotagmin_plant"/>
</dbReference>
<dbReference type="Gene3D" id="2.60.40.150">
    <property type="entry name" value="C2 domain"/>
    <property type="match status" value="1"/>
</dbReference>
<organism evidence="3 4">
    <name type="scientific">Edaphochlamys debaryana</name>
    <dbReference type="NCBI Taxonomy" id="47281"/>
    <lineage>
        <taxon>Eukaryota</taxon>
        <taxon>Viridiplantae</taxon>
        <taxon>Chlorophyta</taxon>
        <taxon>core chlorophytes</taxon>
        <taxon>Chlorophyceae</taxon>
        <taxon>CS clade</taxon>
        <taxon>Chlamydomonadales</taxon>
        <taxon>Chlamydomonadales incertae sedis</taxon>
        <taxon>Edaphochlamys</taxon>
    </lineage>
</organism>
<dbReference type="PANTHER" id="PTHR10774">
    <property type="entry name" value="EXTENDED SYNAPTOTAGMIN-RELATED"/>
    <property type="match status" value="1"/>
</dbReference>
<evidence type="ECO:0000256" key="1">
    <source>
        <dbReference type="SAM" id="MobiDB-lite"/>
    </source>
</evidence>
<feature type="region of interest" description="Disordered" evidence="1">
    <location>
        <begin position="348"/>
        <end position="384"/>
    </location>
</feature>
<protein>
    <recommendedName>
        <fullName evidence="2">C2 domain-containing protein</fullName>
    </recommendedName>
</protein>
<feature type="compositionally biased region" description="Basic and acidic residues" evidence="1">
    <location>
        <begin position="536"/>
        <end position="546"/>
    </location>
</feature>
<keyword evidence="4" id="KW-1185">Reference proteome</keyword>
<evidence type="ECO:0000259" key="2">
    <source>
        <dbReference type="PROSITE" id="PS50004"/>
    </source>
</evidence>
<feature type="compositionally biased region" description="Low complexity" evidence="1">
    <location>
        <begin position="612"/>
        <end position="621"/>
    </location>
</feature>
<reference evidence="3" key="1">
    <citation type="journal article" date="2020" name="bioRxiv">
        <title>Comparative genomics of Chlamydomonas.</title>
        <authorList>
            <person name="Craig R.J."/>
            <person name="Hasan A.R."/>
            <person name="Ness R.W."/>
            <person name="Keightley P.D."/>
        </authorList>
    </citation>
    <scope>NUCLEOTIDE SEQUENCE</scope>
    <source>
        <strain evidence="3">CCAP 11/70</strain>
    </source>
</reference>
<proteinExistence type="predicted"/>
<dbReference type="PANTHER" id="PTHR10774:SF190">
    <property type="entry name" value="C2 CALCIUM_LIPID-BINDING ENDONUCLEASE_EXONUCLEASE_PHOSPHATASE-RELATED"/>
    <property type="match status" value="1"/>
</dbReference>
<dbReference type="EMBL" id="JAEHOE010000075">
    <property type="protein sequence ID" value="KAG2489278.1"/>
    <property type="molecule type" value="Genomic_DNA"/>
</dbReference>
<dbReference type="GO" id="GO:0008289">
    <property type="term" value="F:lipid binding"/>
    <property type="evidence" value="ECO:0007669"/>
    <property type="project" value="InterPro"/>
</dbReference>
<name>A0A835XUK1_9CHLO</name>